<sequence length="761" mass="86718">MDSSTKDKSERSSCYGNHLHVPTTDFTDLLRFLYEYQWLYDFKVTEIFTSCIWKKIPPEWMTTFVSLSQEELRAMPDGQYQESWPESLKFFIKTSQKYSLSRDMNQQRFKINKTCKQGQDCECSPYKHVPPVHNTTRFPSLQKEHRFTPLSDSTQCSVMPGSAHFTPTVVQEQLSTLKTLSHLDDKAQLSPLHVSQQLPSLDITQQMSYLNVSADLFPLEFVTHFSPLDPSDIDPSIRRGMSAKKLHEVCNMSSLVARIAELAGSDVIVDIGAGLGYLGQVLHHNYGLPVLGVEGQGNHTAGAEIRATHTDSCPFLHNTTCRITRDEQSLKELSSLVSDWFTNLPSLACTHMTGLQCGRNQMERPDDKHSVRRDEERNIVECPITSSKKRSVNSCYNASTKTAGTYETLFDRTNQLTQNTNQRCMAAFNTDMAAFNTDMAAFNTDCKLGQKSSNYISEAKIKLTENPGENCEHKHFNCNEKCEKPNSNTFESYNNRSYDCCNHGKSQIEGSSFCHHSNRQLRVCMIGLHCCGDLTPTILRYFVRTDWITSLCCVSCCYHRMEYSEADKCISNFPMSDTLGRQLRAFQQNHPEFRLSPFAMRLAAQETRSRWQHQSSEDHNVHTRNVAYRAILETCLQTGDYSLSKTTRKLVPRSSYECIESYSTSVFKHIVLPQSVSLQDDAQKFKETMVTLHDNFMQYFCLIEPITALQFLLQPVLESLVYVDRQICLAENGCHGNIVIVFDEFISPRNIALIAIKPDGH</sequence>
<dbReference type="Proteomes" id="UP000828390">
    <property type="component" value="Unassembled WGS sequence"/>
</dbReference>
<protein>
    <recommendedName>
        <fullName evidence="1">Methyltransferase domain-containing protein</fullName>
    </recommendedName>
</protein>
<dbReference type="OrthoDB" id="10258156at2759"/>
<dbReference type="AlphaFoldDB" id="A0A9D4MFN9"/>
<accession>A0A9D4MFN9</accession>
<evidence type="ECO:0000259" key="1">
    <source>
        <dbReference type="Pfam" id="PF13679"/>
    </source>
</evidence>
<name>A0A9D4MFN9_DREPO</name>
<dbReference type="Pfam" id="PF13679">
    <property type="entry name" value="Methyltransf_32"/>
    <property type="match status" value="2"/>
</dbReference>
<organism evidence="2 3">
    <name type="scientific">Dreissena polymorpha</name>
    <name type="common">Zebra mussel</name>
    <name type="synonym">Mytilus polymorpha</name>
    <dbReference type="NCBI Taxonomy" id="45954"/>
    <lineage>
        <taxon>Eukaryota</taxon>
        <taxon>Metazoa</taxon>
        <taxon>Spiralia</taxon>
        <taxon>Lophotrochozoa</taxon>
        <taxon>Mollusca</taxon>
        <taxon>Bivalvia</taxon>
        <taxon>Autobranchia</taxon>
        <taxon>Heteroconchia</taxon>
        <taxon>Euheterodonta</taxon>
        <taxon>Imparidentia</taxon>
        <taxon>Neoheterodontei</taxon>
        <taxon>Myida</taxon>
        <taxon>Dreissenoidea</taxon>
        <taxon>Dreissenidae</taxon>
        <taxon>Dreissena</taxon>
    </lineage>
</organism>
<reference evidence="2" key="2">
    <citation type="submission" date="2020-11" db="EMBL/GenBank/DDBJ databases">
        <authorList>
            <person name="McCartney M.A."/>
            <person name="Auch B."/>
            <person name="Kono T."/>
            <person name="Mallez S."/>
            <person name="Becker A."/>
            <person name="Gohl D.M."/>
            <person name="Silverstein K.A.T."/>
            <person name="Koren S."/>
            <person name="Bechman K.B."/>
            <person name="Herman A."/>
            <person name="Abrahante J.E."/>
            <person name="Garbe J."/>
        </authorList>
    </citation>
    <scope>NUCLEOTIDE SEQUENCE</scope>
    <source>
        <strain evidence="2">Duluth1</strain>
        <tissue evidence="2">Whole animal</tissue>
    </source>
</reference>
<feature type="domain" description="Methyltransferase" evidence="1">
    <location>
        <begin position="244"/>
        <end position="311"/>
    </location>
</feature>
<comment type="caution">
    <text evidence="2">The sequence shown here is derived from an EMBL/GenBank/DDBJ whole genome shotgun (WGS) entry which is preliminary data.</text>
</comment>
<gene>
    <name evidence="2" type="ORF">DPMN_038568</name>
</gene>
<reference evidence="2" key="1">
    <citation type="journal article" date="2019" name="bioRxiv">
        <title>The Genome of the Zebra Mussel, Dreissena polymorpha: A Resource for Invasive Species Research.</title>
        <authorList>
            <person name="McCartney M.A."/>
            <person name="Auch B."/>
            <person name="Kono T."/>
            <person name="Mallez S."/>
            <person name="Zhang Y."/>
            <person name="Obille A."/>
            <person name="Becker A."/>
            <person name="Abrahante J.E."/>
            <person name="Garbe J."/>
            <person name="Badalamenti J.P."/>
            <person name="Herman A."/>
            <person name="Mangelson H."/>
            <person name="Liachko I."/>
            <person name="Sullivan S."/>
            <person name="Sone E.D."/>
            <person name="Koren S."/>
            <person name="Silverstein K.A.T."/>
            <person name="Beckman K.B."/>
            <person name="Gohl D.M."/>
        </authorList>
    </citation>
    <scope>NUCLEOTIDE SEQUENCE</scope>
    <source>
        <strain evidence="2">Duluth1</strain>
        <tissue evidence="2">Whole animal</tissue>
    </source>
</reference>
<dbReference type="InterPro" id="IPR029063">
    <property type="entry name" value="SAM-dependent_MTases_sf"/>
</dbReference>
<dbReference type="PANTHER" id="PTHR12496">
    <property type="entry name" value="CGI-41 METHYLTRANSFERASE"/>
    <property type="match status" value="1"/>
</dbReference>
<dbReference type="SUPFAM" id="SSF53335">
    <property type="entry name" value="S-adenosyl-L-methionine-dependent methyltransferases"/>
    <property type="match status" value="1"/>
</dbReference>
<dbReference type="InterPro" id="IPR052220">
    <property type="entry name" value="METTL25"/>
</dbReference>
<proteinExistence type="predicted"/>
<dbReference type="InterPro" id="IPR025714">
    <property type="entry name" value="Methyltranfer_dom"/>
</dbReference>
<dbReference type="PANTHER" id="PTHR12496:SF0">
    <property type="entry name" value="METHYLTRANSFERASE DOMAIN-CONTAINING PROTEIN"/>
    <property type="match status" value="1"/>
</dbReference>
<evidence type="ECO:0000313" key="2">
    <source>
        <dbReference type="EMBL" id="KAH3875305.1"/>
    </source>
</evidence>
<feature type="domain" description="Methyltransferase" evidence="1">
    <location>
        <begin position="475"/>
        <end position="562"/>
    </location>
</feature>
<keyword evidence="3" id="KW-1185">Reference proteome</keyword>
<evidence type="ECO:0000313" key="3">
    <source>
        <dbReference type="Proteomes" id="UP000828390"/>
    </source>
</evidence>
<dbReference type="EMBL" id="JAIWYP010000002">
    <property type="protein sequence ID" value="KAH3875305.1"/>
    <property type="molecule type" value="Genomic_DNA"/>
</dbReference>